<dbReference type="InterPro" id="IPR010664">
    <property type="entry name" value="LipoPS_assembly_LptC-rel"/>
</dbReference>
<dbReference type="Pfam" id="PF06835">
    <property type="entry name" value="LptC"/>
    <property type="match status" value="1"/>
</dbReference>
<sequence>MLGRIYAISFILTILILLWYQKNYLDKSSEIFQAQLNSDNIVLPTSSVHQFHTKSFENGYLKYSFSGDEIIYFTDNHFEASGNLVYRTYDLNEKETAVIKTSKATGQMEIINEKEGQTALSMGANSRIRNAQLPEEVMFDFNKNIGKTRNIYIDMINEEIHSNSAIESNGPQGSLKGKGFSYSIKNEEFKINSQVDGKVIIPNTNNKLN</sequence>
<evidence type="ECO:0000256" key="1">
    <source>
        <dbReference type="SAM" id="Phobius"/>
    </source>
</evidence>
<dbReference type="KEGG" id="sbf:JCM31447_04070"/>
<keyword evidence="3" id="KW-1185">Reference proteome</keyword>
<evidence type="ECO:0000313" key="3">
    <source>
        <dbReference type="Proteomes" id="UP000291236"/>
    </source>
</evidence>
<dbReference type="Gene3D" id="2.60.450.10">
    <property type="entry name" value="Lipopolysaccharide (LPS) transport protein A like domain"/>
    <property type="match status" value="1"/>
</dbReference>
<feature type="transmembrane region" description="Helical" evidence="1">
    <location>
        <begin position="5"/>
        <end position="21"/>
    </location>
</feature>
<keyword evidence="1" id="KW-1133">Transmembrane helix</keyword>
<evidence type="ECO:0008006" key="4">
    <source>
        <dbReference type="Google" id="ProtNLM"/>
    </source>
</evidence>
<gene>
    <name evidence="2" type="ORF">JCM31447_04070</name>
</gene>
<dbReference type="GO" id="GO:0015221">
    <property type="term" value="F:lipopolysaccharide transmembrane transporter activity"/>
    <property type="evidence" value="ECO:0007669"/>
    <property type="project" value="InterPro"/>
</dbReference>
<name>A0A4P2VRX4_FLUSA</name>
<dbReference type="AlphaFoldDB" id="A0A4P2VRX4"/>
<protein>
    <recommendedName>
        <fullName evidence="4">LPS export ABC transporter periplasmic protein LptC</fullName>
    </recommendedName>
</protein>
<accession>A0A4P2VRX4</accession>
<keyword evidence="1" id="KW-0472">Membrane</keyword>
<dbReference type="RefSeq" id="WP_130606017.1">
    <property type="nucleotide sequence ID" value="NZ_AP019368.1"/>
</dbReference>
<dbReference type="GO" id="GO:0005886">
    <property type="term" value="C:plasma membrane"/>
    <property type="evidence" value="ECO:0007669"/>
    <property type="project" value="InterPro"/>
</dbReference>
<reference evidence="2 3" key="1">
    <citation type="submission" date="2018-12" db="EMBL/GenBank/DDBJ databases">
        <title>Rubrispira sanarue gen. nov., sp., nov., a member of the order Silvanigrellales, isolated from a brackish lake in Hamamatsu Japan.</title>
        <authorList>
            <person name="Maejima Y."/>
            <person name="Iino T."/>
            <person name="Muraguchi Y."/>
            <person name="Fukuda K."/>
            <person name="Nojiri H."/>
            <person name="Ohkuma M."/>
            <person name="Moriuchi R."/>
            <person name="Dohra H."/>
            <person name="Kimbara K."/>
            <person name="Shintani M."/>
        </authorList>
    </citation>
    <scope>NUCLEOTIDE SEQUENCE [LARGE SCALE GENOMIC DNA]</scope>
    <source>
        <strain evidence="2 3">RF1110005</strain>
    </source>
</reference>
<dbReference type="NCBIfam" id="TIGR04409">
    <property type="entry name" value="LptC_YrbK"/>
    <property type="match status" value="1"/>
</dbReference>
<evidence type="ECO:0000313" key="2">
    <source>
        <dbReference type="EMBL" id="BBH51975.1"/>
    </source>
</evidence>
<dbReference type="EMBL" id="AP019368">
    <property type="protein sequence ID" value="BBH51975.1"/>
    <property type="molecule type" value="Genomic_DNA"/>
</dbReference>
<dbReference type="OrthoDB" id="5294710at2"/>
<dbReference type="Proteomes" id="UP000291236">
    <property type="component" value="Chromosome"/>
</dbReference>
<organism evidence="2 3">
    <name type="scientific">Fluviispira sanaruensis</name>
    <dbReference type="NCBI Taxonomy" id="2493639"/>
    <lineage>
        <taxon>Bacteria</taxon>
        <taxon>Pseudomonadati</taxon>
        <taxon>Bdellovibrionota</taxon>
        <taxon>Oligoflexia</taxon>
        <taxon>Silvanigrellales</taxon>
        <taxon>Silvanigrellaceae</taxon>
        <taxon>Fluviispira</taxon>
    </lineage>
</organism>
<keyword evidence="1" id="KW-0812">Transmembrane</keyword>
<proteinExistence type="predicted"/>
<dbReference type="InterPro" id="IPR026265">
    <property type="entry name" value="LptC"/>
</dbReference>